<proteinExistence type="predicted"/>
<reference evidence="1 2" key="1">
    <citation type="submission" date="2015-04" db="EMBL/GenBank/DDBJ databases">
        <title>Lasius niger genome sequencing.</title>
        <authorList>
            <person name="Konorov E.A."/>
            <person name="Nikitin M.A."/>
            <person name="Kirill M.V."/>
            <person name="Chang P."/>
        </authorList>
    </citation>
    <scope>NUCLEOTIDE SEQUENCE [LARGE SCALE GENOMIC DNA]</scope>
    <source>
        <tissue evidence="1">Whole</tissue>
    </source>
</reference>
<sequence length="141" mass="15672">MPFAAILASQAKIEIKHYGNDNSGSGLKNLVFEELKQDGLQEPEHFPVTHVLHVIAKSFGVDNLPSWKGYIEAVTTNIEYDVSRVLCLPFVNLPPSSKDAINAVLFYAASECQKRGQKTCFVTFDQPLYIKAREIVAEGDE</sequence>
<dbReference type="EMBL" id="LBMM01015717">
    <property type="protein sequence ID" value="KMQ84699.1"/>
    <property type="molecule type" value="Genomic_DNA"/>
</dbReference>
<dbReference type="Proteomes" id="UP000036403">
    <property type="component" value="Unassembled WGS sequence"/>
</dbReference>
<name>A0A0J7K305_LASNI</name>
<gene>
    <name evidence="1" type="ORF">RF55_17293</name>
</gene>
<evidence type="ECO:0000313" key="1">
    <source>
        <dbReference type="EMBL" id="KMQ84699.1"/>
    </source>
</evidence>
<comment type="caution">
    <text evidence="1">The sequence shown here is derived from an EMBL/GenBank/DDBJ whole genome shotgun (WGS) entry which is preliminary data.</text>
</comment>
<protein>
    <submittedName>
        <fullName evidence="1">Uncharacterized protein</fullName>
    </submittedName>
</protein>
<dbReference type="AlphaFoldDB" id="A0A0J7K305"/>
<evidence type="ECO:0000313" key="2">
    <source>
        <dbReference type="Proteomes" id="UP000036403"/>
    </source>
</evidence>
<keyword evidence="2" id="KW-1185">Reference proteome</keyword>
<dbReference type="PaxDb" id="67767-A0A0J7K305"/>
<dbReference type="OrthoDB" id="7699940at2759"/>
<organism evidence="1 2">
    <name type="scientific">Lasius niger</name>
    <name type="common">Black garden ant</name>
    <dbReference type="NCBI Taxonomy" id="67767"/>
    <lineage>
        <taxon>Eukaryota</taxon>
        <taxon>Metazoa</taxon>
        <taxon>Ecdysozoa</taxon>
        <taxon>Arthropoda</taxon>
        <taxon>Hexapoda</taxon>
        <taxon>Insecta</taxon>
        <taxon>Pterygota</taxon>
        <taxon>Neoptera</taxon>
        <taxon>Endopterygota</taxon>
        <taxon>Hymenoptera</taxon>
        <taxon>Apocrita</taxon>
        <taxon>Aculeata</taxon>
        <taxon>Formicoidea</taxon>
        <taxon>Formicidae</taxon>
        <taxon>Formicinae</taxon>
        <taxon>Lasius</taxon>
        <taxon>Lasius</taxon>
    </lineage>
</organism>
<accession>A0A0J7K305</accession>